<feature type="region of interest" description="Disordered" evidence="1">
    <location>
        <begin position="80"/>
        <end position="120"/>
    </location>
</feature>
<sequence>MDYTGNCGDDDRLVTTSDGLTQVLTPSKNGKKTGKRKRRVNTEKDSHRQCDRFDVTIRVISEIDVQTKQSLCYVMYERKDARAYGPTNEQTKEPKYGRTKEQTNGRMNDLTNEQTDGRKK</sequence>
<evidence type="ECO:0000313" key="3">
    <source>
        <dbReference type="EMBL" id="KAH3826546.1"/>
    </source>
</evidence>
<feature type="compositionally biased region" description="Basic residues" evidence="1">
    <location>
        <begin position="29"/>
        <end position="39"/>
    </location>
</feature>
<evidence type="ECO:0000313" key="2">
    <source>
        <dbReference type="EMBL" id="KAH3731259.1"/>
    </source>
</evidence>
<proteinExistence type="predicted"/>
<feature type="compositionally biased region" description="Basic and acidic residues" evidence="1">
    <location>
        <begin position="90"/>
        <end position="103"/>
    </location>
</feature>
<dbReference type="EMBL" id="JAIWYP010000005">
    <property type="protein sequence ID" value="KAH3826546.1"/>
    <property type="molecule type" value="Genomic_DNA"/>
</dbReference>
<evidence type="ECO:0000256" key="1">
    <source>
        <dbReference type="SAM" id="MobiDB-lite"/>
    </source>
</evidence>
<dbReference type="AlphaFoldDB" id="A0A9D4GZH9"/>
<keyword evidence="4" id="KW-1185">Reference proteome</keyword>
<evidence type="ECO:0000313" key="4">
    <source>
        <dbReference type="Proteomes" id="UP000828390"/>
    </source>
</evidence>
<dbReference type="EMBL" id="JAIWYP010000012">
    <property type="protein sequence ID" value="KAH3731259.1"/>
    <property type="molecule type" value="Genomic_DNA"/>
</dbReference>
<feature type="compositionally biased region" description="Polar residues" evidence="1">
    <location>
        <begin position="104"/>
        <end position="114"/>
    </location>
</feature>
<dbReference type="Proteomes" id="UP000828390">
    <property type="component" value="Unassembled WGS sequence"/>
</dbReference>
<accession>A0A9D4GZH9</accession>
<feature type="region of interest" description="Disordered" evidence="1">
    <location>
        <begin position="22"/>
        <end position="47"/>
    </location>
</feature>
<gene>
    <name evidence="2" type="ORF">DPMN_057267</name>
    <name evidence="3" type="ORF">DPMN_128452</name>
</gene>
<organism evidence="3 4">
    <name type="scientific">Dreissena polymorpha</name>
    <name type="common">Zebra mussel</name>
    <name type="synonym">Mytilus polymorpha</name>
    <dbReference type="NCBI Taxonomy" id="45954"/>
    <lineage>
        <taxon>Eukaryota</taxon>
        <taxon>Metazoa</taxon>
        <taxon>Spiralia</taxon>
        <taxon>Lophotrochozoa</taxon>
        <taxon>Mollusca</taxon>
        <taxon>Bivalvia</taxon>
        <taxon>Autobranchia</taxon>
        <taxon>Heteroconchia</taxon>
        <taxon>Euheterodonta</taxon>
        <taxon>Imparidentia</taxon>
        <taxon>Neoheterodontei</taxon>
        <taxon>Myida</taxon>
        <taxon>Dreissenoidea</taxon>
        <taxon>Dreissenidae</taxon>
        <taxon>Dreissena</taxon>
    </lineage>
</organism>
<reference evidence="3" key="2">
    <citation type="submission" date="2020-11" db="EMBL/GenBank/DDBJ databases">
        <authorList>
            <person name="McCartney M.A."/>
            <person name="Auch B."/>
            <person name="Kono T."/>
            <person name="Mallez S."/>
            <person name="Becker A."/>
            <person name="Gohl D.M."/>
            <person name="Silverstein K.A.T."/>
            <person name="Koren S."/>
            <person name="Bechman K.B."/>
            <person name="Herman A."/>
            <person name="Abrahante J.E."/>
            <person name="Garbe J."/>
        </authorList>
    </citation>
    <scope>NUCLEOTIDE SEQUENCE</scope>
    <source>
        <strain evidence="3">Duluth1</strain>
        <tissue evidence="3">Whole animal</tissue>
    </source>
</reference>
<reference evidence="3" key="1">
    <citation type="journal article" date="2019" name="bioRxiv">
        <title>The Genome of the Zebra Mussel, Dreissena polymorpha: A Resource for Invasive Species Research.</title>
        <authorList>
            <person name="McCartney M.A."/>
            <person name="Auch B."/>
            <person name="Kono T."/>
            <person name="Mallez S."/>
            <person name="Zhang Y."/>
            <person name="Obille A."/>
            <person name="Becker A."/>
            <person name="Abrahante J.E."/>
            <person name="Garbe J."/>
            <person name="Badalamenti J.P."/>
            <person name="Herman A."/>
            <person name="Mangelson H."/>
            <person name="Liachko I."/>
            <person name="Sullivan S."/>
            <person name="Sone E.D."/>
            <person name="Koren S."/>
            <person name="Silverstein K.A.T."/>
            <person name="Beckman K.B."/>
            <person name="Gohl D.M."/>
        </authorList>
    </citation>
    <scope>NUCLEOTIDE SEQUENCE</scope>
    <source>
        <strain evidence="3">Duluth1</strain>
        <tissue evidence="3">Whole animal</tissue>
    </source>
</reference>
<comment type="caution">
    <text evidence="3">The sequence shown here is derived from an EMBL/GenBank/DDBJ whole genome shotgun (WGS) entry which is preliminary data.</text>
</comment>
<name>A0A9D4GZH9_DREPO</name>
<protein>
    <submittedName>
        <fullName evidence="3">Uncharacterized protein</fullName>
    </submittedName>
</protein>